<dbReference type="PROSITE" id="PS50404">
    <property type="entry name" value="GST_NTER"/>
    <property type="match status" value="1"/>
</dbReference>
<keyword evidence="4" id="KW-1185">Reference proteome</keyword>
<evidence type="ECO:0000259" key="1">
    <source>
        <dbReference type="PROSITE" id="PS50404"/>
    </source>
</evidence>
<name>A0A9K3Q2C2_9STRA</name>
<dbReference type="PROSITE" id="PS50405">
    <property type="entry name" value="GST_CTER"/>
    <property type="match status" value="1"/>
</dbReference>
<accession>A0A9K3Q2C2</accession>
<dbReference type="InterPro" id="IPR050213">
    <property type="entry name" value="GST_superfamily"/>
</dbReference>
<dbReference type="InterPro" id="IPR004046">
    <property type="entry name" value="GST_C"/>
</dbReference>
<feature type="domain" description="GST N-terminal" evidence="1">
    <location>
        <begin position="60"/>
        <end position="174"/>
    </location>
</feature>
<comment type="caution">
    <text evidence="3">The sequence shown here is derived from an EMBL/GenBank/DDBJ whole genome shotgun (WGS) entry which is preliminary data.</text>
</comment>
<dbReference type="GO" id="GO:0006749">
    <property type="term" value="P:glutathione metabolic process"/>
    <property type="evidence" value="ECO:0007669"/>
    <property type="project" value="TreeGrafter"/>
</dbReference>
<organism evidence="3 4">
    <name type="scientific">Nitzschia inconspicua</name>
    <dbReference type="NCBI Taxonomy" id="303405"/>
    <lineage>
        <taxon>Eukaryota</taxon>
        <taxon>Sar</taxon>
        <taxon>Stramenopiles</taxon>
        <taxon>Ochrophyta</taxon>
        <taxon>Bacillariophyta</taxon>
        <taxon>Bacillariophyceae</taxon>
        <taxon>Bacillariophycidae</taxon>
        <taxon>Bacillariales</taxon>
        <taxon>Bacillariaceae</taxon>
        <taxon>Nitzschia</taxon>
    </lineage>
</organism>
<sequence length="312" mass="35573">MVKNSRIVFLNRIDFPRILPVATAGSRARVLKEWYLSRAGQCAYQQHRYQSTTSTTQIRIWYRLLYFNTRGAAEPIRYLMALYNVPYQDVRYPIQAAAKGFGVDETYLKHQAEGRFRANLNKVPILQIVQQRKEQPDEDGDSGSTDSTQEVILDEIGQTHTILRFLDYQHGHHASLNPLQRAHIDSFVEAIRDVKTAWYKSKTNQKSNEFVSSNLPEWCEKLEHSLPVNESNSDHPWLIGGHPSLADICLYALLSAPTSIITGASQSFFDGAPPGVIRQAYEACPRINDSVTAMSQETAVQQWEERRPDTFN</sequence>
<dbReference type="Pfam" id="PF14497">
    <property type="entry name" value="GST_C_3"/>
    <property type="match status" value="1"/>
</dbReference>
<proteinExistence type="predicted"/>
<evidence type="ECO:0000313" key="3">
    <source>
        <dbReference type="EMBL" id="KAG7365879.1"/>
    </source>
</evidence>
<dbReference type="OrthoDB" id="414243at2759"/>
<evidence type="ECO:0000259" key="2">
    <source>
        <dbReference type="PROSITE" id="PS50405"/>
    </source>
</evidence>
<protein>
    <submittedName>
        <fullName evidence="3">Glutathione S-transferase, C-terminal domain containing protein</fullName>
    </submittedName>
</protein>
<feature type="domain" description="GST C-terminal" evidence="2">
    <location>
        <begin position="177"/>
        <end position="312"/>
    </location>
</feature>
<reference evidence="3" key="2">
    <citation type="submission" date="2021-04" db="EMBL/GenBank/DDBJ databases">
        <authorList>
            <person name="Podell S."/>
        </authorList>
    </citation>
    <scope>NUCLEOTIDE SEQUENCE</scope>
    <source>
        <strain evidence="3">Hildebrandi</strain>
    </source>
</reference>
<evidence type="ECO:0000313" key="4">
    <source>
        <dbReference type="Proteomes" id="UP000693970"/>
    </source>
</evidence>
<dbReference type="GO" id="GO:0004364">
    <property type="term" value="F:glutathione transferase activity"/>
    <property type="evidence" value="ECO:0007669"/>
    <property type="project" value="TreeGrafter"/>
</dbReference>
<gene>
    <name evidence="3" type="ORF">IV203_028549</name>
</gene>
<dbReference type="Proteomes" id="UP000693970">
    <property type="component" value="Unassembled WGS sequence"/>
</dbReference>
<dbReference type="InterPro" id="IPR010987">
    <property type="entry name" value="Glutathione-S-Trfase_C-like"/>
</dbReference>
<dbReference type="InterPro" id="IPR004045">
    <property type="entry name" value="Glutathione_S-Trfase_N"/>
</dbReference>
<reference evidence="3" key="1">
    <citation type="journal article" date="2021" name="Sci. Rep.">
        <title>Diploid genomic architecture of Nitzschia inconspicua, an elite biomass production diatom.</title>
        <authorList>
            <person name="Oliver A."/>
            <person name="Podell S."/>
            <person name="Pinowska A."/>
            <person name="Traller J.C."/>
            <person name="Smith S.R."/>
            <person name="McClure R."/>
            <person name="Beliaev A."/>
            <person name="Bohutskyi P."/>
            <person name="Hill E.A."/>
            <person name="Rabines A."/>
            <person name="Zheng H."/>
            <person name="Allen L.Z."/>
            <person name="Kuo A."/>
            <person name="Grigoriev I.V."/>
            <person name="Allen A.E."/>
            <person name="Hazlebeck D."/>
            <person name="Allen E.E."/>
        </authorList>
    </citation>
    <scope>NUCLEOTIDE SEQUENCE</scope>
    <source>
        <strain evidence="3">Hildebrandi</strain>
    </source>
</reference>
<dbReference type="EMBL" id="JAGRRH010000007">
    <property type="protein sequence ID" value="KAG7365879.1"/>
    <property type="molecule type" value="Genomic_DNA"/>
</dbReference>
<dbReference type="AlphaFoldDB" id="A0A9K3Q2C2"/>
<dbReference type="PANTHER" id="PTHR11571">
    <property type="entry name" value="GLUTATHIONE S-TRANSFERASE"/>
    <property type="match status" value="1"/>
</dbReference>
<dbReference type="PANTHER" id="PTHR11571:SF150">
    <property type="entry name" value="GLUTATHIONE S-TRANSFERASE"/>
    <property type="match status" value="1"/>
</dbReference>